<feature type="chain" id="PRO_5010734296" description="Energy transducer TonB" evidence="1">
    <location>
        <begin position="27"/>
        <end position="259"/>
    </location>
</feature>
<dbReference type="RefSeq" id="WP_080521041.1">
    <property type="nucleotide sequence ID" value="NZ_LPUF01000001.1"/>
</dbReference>
<keyword evidence="1" id="KW-0732">Signal</keyword>
<comment type="caution">
    <text evidence="2">The sequence shown here is derived from an EMBL/GenBank/DDBJ whole genome shotgun (WGS) entry which is preliminary data.</text>
</comment>
<reference evidence="2 3" key="1">
    <citation type="submission" date="2015-12" db="EMBL/GenBank/DDBJ databases">
        <authorList>
            <person name="Shamseldin A."/>
            <person name="Moawad H."/>
            <person name="Abd El-Rahim W.M."/>
            <person name="Sadowsky M.J."/>
        </authorList>
    </citation>
    <scope>NUCLEOTIDE SEQUENCE [LARGE SCALE GENOMIC DNA]</scope>
    <source>
        <strain evidence="2 3">WF1</strain>
    </source>
</reference>
<name>A0A1V8M4C5_9GAMM</name>
<feature type="signal peptide" evidence="1">
    <location>
        <begin position="1"/>
        <end position="26"/>
    </location>
</feature>
<dbReference type="AlphaFoldDB" id="A0A1V8M4C5"/>
<keyword evidence="3" id="KW-1185">Reference proteome</keyword>
<evidence type="ECO:0000313" key="2">
    <source>
        <dbReference type="EMBL" id="OQK16415.1"/>
    </source>
</evidence>
<dbReference type="STRING" id="1420851.AU255_00450"/>
<proteinExistence type="predicted"/>
<evidence type="ECO:0000313" key="3">
    <source>
        <dbReference type="Proteomes" id="UP000191980"/>
    </source>
</evidence>
<sequence length="259" mass="29790">MLFLSRECQMLLVLSVFSLSTVSVFADTLSSTIQTENAIQKNAVQSQKTIDGLDDRTRAMLDEYRSATRQIKTLQTYNKHLKSLLESQEIEKASFAEQLEQIETTQQEIVPLILDMQASLAEFVQLDLPFLPQERQQRINSLKEMMSRADVSNAEKFRRLIEAYQIENDYGNTIEAYRANIELDGEISSVDFLRLGRIALYYQRLDGSETGMWNHTEKKWEKLSSDYRNPIRQGLRIARKEAAPDLLTVPVPTAEEAMQ</sequence>
<accession>A0A1V8M4C5</accession>
<evidence type="ECO:0000256" key="1">
    <source>
        <dbReference type="SAM" id="SignalP"/>
    </source>
</evidence>
<dbReference type="Proteomes" id="UP000191980">
    <property type="component" value="Unassembled WGS sequence"/>
</dbReference>
<dbReference type="PIRSF" id="PIRSF028069">
    <property type="entry name" value="UCP028069"/>
    <property type="match status" value="1"/>
</dbReference>
<dbReference type="EMBL" id="LPUF01000001">
    <property type="protein sequence ID" value="OQK16415.1"/>
    <property type="molecule type" value="Genomic_DNA"/>
</dbReference>
<organism evidence="2 3">
    <name type="scientific">Methyloprofundus sedimenti</name>
    <dbReference type="NCBI Taxonomy" id="1420851"/>
    <lineage>
        <taxon>Bacteria</taxon>
        <taxon>Pseudomonadati</taxon>
        <taxon>Pseudomonadota</taxon>
        <taxon>Gammaproteobacteria</taxon>
        <taxon>Methylococcales</taxon>
        <taxon>Methylococcaceae</taxon>
        <taxon>Methyloprofundus</taxon>
    </lineage>
</organism>
<dbReference type="InterPro" id="IPR016866">
    <property type="entry name" value="UCP028069"/>
</dbReference>
<dbReference type="Pfam" id="PF11932">
    <property type="entry name" value="DUF3450"/>
    <property type="match status" value="1"/>
</dbReference>
<evidence type="ECO:0008006" key="4">
    <source>
        <dbReference type="Google" id="ProtNLM"/>
    </source>
</evidence>
<protein>
    <recommendedName>
        <fullName evidence="4">Energy transducer TonB</fullName>
    </recommendedName>
</protein>
<gene>
    <name evidence="2" type="ORF">AU255_00450</name>
</gene>